<feature type="region of interest" description="Disordered" evidence="1">
    <location>
        <begin position="1"/>
        <end position="30"/>
    </location>
</feature>
<sequence>MALADTDPDFGLLNGGNRSNLADQPFIPPRSSAFRTSLYPGWWSPGSTISTNPNPLAGDAPEAALSGGETGIPIAPPVEQSQQQTSFRAVQPSLGGQNDGGTSADERAANRAKEVGLAGEVTDPSDFLRAGALGLSLTSPTGIAGLAATTAANLLGAPDEATDPLGALLGDARGNPWDLRSNTNRRPGYSEEYDAGIKRGLSPQAALNAARSATDPGANTWGKSYSTQERTAAPPAPKAPSVTQQNAITGFQRAAAPANTGSGATGTPPRPQTPNVAPQFNVNAPAKTGGGAGASGASSGRSRGSDSWGSRGGTESRDSGSEGKFEAGGTVTNTPAMQQTRADNVVLGNVQQEGEDAARVPADQRTPDQQRAILRFQEAFGVEPDPSGRYGDRNAQQQPYAMGGAVTNEPPRRAVSQIQHADIGDIEQDEAPIDRGNAVPPEQDPRYNPPAEATDPRGVVDGVSARVTPGELVVRREAATAYTPAAKALINDPQMAPEIGQILDAFAQASGYASFGEIEDSSLVEAIMEAIAEAQAGGGAEMDDSAYAAEAYGPADDGVSDDNSGLGIAAPRGRLPVAASDPRTQLFAGRR</sequence>
<keyword evidence="3" id="KW-1185">Reference proteome</keyword>
<dbReference type="RefSeq" id="WP_379962214.1">
    <property type="nucleotide sequence ID" value="NZ_JAUYVI010000015.1"/>
</dbReference>
<feature type="compositionally biased region" description="Polar residues" evidence="1">
    <location>
        <begin position="330"/>
        <end position="342"/>
    </location>
</feature>
<dbReference type="EMBL" id="JAUYVI010000015">
    <property type="protein sequence ID" value="MDQ7251650.1"/>
    <property type="molecule type" value="Genomic_DNA"/>
</dbReference>
<feature type="compositionally biased region" description="Basic and acidic residues" evidence="1">
    <location>
        <begin position="314"/>
        <end position="325"/>
    </location>
</feature>
<gene>
    <name evidence="2" type="ORF">Q8A70_28440</name>
</gene>
<organism evidence="2 3">
    <name type="scientific">Dongia sedimenti</name>
    <dbReference type="NCBI Taxonomy" id="3064282"/>
    <lineage>
        <taxon>Bacteria</taxon>
        <taxon>Pseudomonadati</taxon>
        <taxon>Pseudomonadota</taxon>
        <taxon>Alphaproteobacteria</taxon>
        <taxon>Rhodospirillales</taxon>
        <taxon>Dongiaceae</taxon>
        <taxon>Dongia</taxon>
    </lineage>
</organism>
<feature type="region of interest" description="Disordered" evidence="1">
    <location>
        <begin position="402"/>
        <end position="464"/>
    </location>
</feature>
<feature type="compositionally biased region" description="Polar residues" evidence="1">
    <location>
        <begin position="79"/>
        <end position="88"/>
    </location>
</feature>
<accession>A0ABU0YV95</accession>
<evidence type="ECO:0000313" key="3">
    <source>
        <dbReference type="Proteomes" id="UP001230156"/>
    </source>
</evidence>
<protein>
    <submittedName>
        <fullName evidence="2">Uncharacterized protein</fullName>
    </submittedName>
</protein>
<feature type="compositionally biased region" description="Polar residues" evidence="1">
    <location>
        <begin position="273"/>
        <end position="282"/>
    </location>
</feature>
<name>A0ABU0YV95_9PROT</name>
<reference evidence="3" key="1">
    <citation type="submission" date="2023-08" db="EMBL/GenBank/DDBJ databases">
        <title>Rhodospirillaceae gen. nov., a novel taxon isolated from the Yangtze River Yuezi River estuary sludge.</title>
        <authorList>
            <person name="Ruan L."/>
        </authorList>
    </citation>
    <scope>NUCLEOTIDE SEQUENCE [LARGE SCALE GENOMIC DNA]</scope>
    <source>
        <strain evidence="3">R-7</strain>
    </source>
</reference>
<evidence type="ECO:0000256" key="1">
    <source>
        <dbReference type="SAM" id="MobiDB-lite"/>
    </source>
</evidence>
<comment type="caution">
    <text evidence="2">The sequence shown here is derived from an EMBL/GenBank/DDBJ whole genome shotgun (WGS) entry which is preliminary data.</text>
</comment>
<feature type="region of interest" description="Disordered" evidence="1">
    <location>
        <begin position="46"/>
        <end position="107"/>
    </location>
</feature>
<feature type="compositionally biased region" description="Polar residues" evidence="1">
    <location>
        <begin position="221"/>
        <end position="230"/>
    </location>
</feature>
<proteinExistence type="predicted"/>
<dbReference type="Proteomes" id="UP001230156">
    <property type="component" value="Unassembled WGS sequence"/>
</dbReference>
<feature type="region of interest" description="Disordered" evidence="1">
    <location>
        <begin position="206"/>
        <end position="342"/>
    </location>
</feature>
<evidence type="ECO:0000313" key="2">
    <source>
        <dbReference type="EMBL" id="MDQ7251650.1"/>
    </source>
</evidence>
<feature type="compositionally biased region" description="Low complexity" evidence="1">
    <location>
        <begin position="295"/>
        <end position="309"/>
    </location>
</feature>